<dbReference type="SFLD" id="SFLDS00001">
    <property type="entry name" value="Enolase"/>
    <property type="match status" value="1"/>
</dbReference>
<keyword evidence="3" id="KW-0460">Magnesium</keyword>
<dbReference type="InterPro" id="IPR013341">
    <property type="entry name" value="Mandelate_racemase_N_dom"/>
</dbReference>
<reference evidence="5" key="1">
    <citation type="submission" date="2020-10" db="EMBL/GenBank/DDBJ databases">
        <title>Ca. Dormibacterota MAGs.</title>
        <authorList>
            <person name="Montgomery K."/>
        </authorList>
    </citation>
    <scope>NUCLEOTIDE SEQUENCE [LARGE SCALE GENOMIC DNA]</scope>
    <source>
        <strain evidence="5">SC8812_S17_10</strain>
    </source>
</reference>
<feature type="domain" description="Mandelate racemase/muconate lactonizing enzyme C-terminal" evidence="4">
    <location>
        <begin position="147"/>
        <end position="245"/>
    </location>
</feature>
<dbReference type="InterPro" id="IPR046945">
    <property type="entry name" value="RHMD-like"/>
</dbReference>
<keyword evidence="2" id="KW-0479">Metal-binding</keyword>
<sequence length="367" mass="40555">MTTIRRIEAIPIRVPLETPFSGATFTLTNRATIITRVHTDDGLVGECYNGDSDEELEQIARIVEDEIGPLLEGADPLAVEECWVRMFPVTDRLRRPRIVSLEAVACVDSALWDLAGRAAGTSLHRLWGGFTDTLPVIVIGGYYADAPGALERETERYLEMGFRGSKFKIGGRTPEQDADRVRRVRGVVGDDYTIVVDANQGYTRSETILFARLTADLGLRWFEEPCAWPNDRLAMRDVRLATGVPVCAGQSETTPAAARDLIALGAIDVCNFDASWTGGPTVWRRVAGMAHLYGVEMAHHEEPQIAAQLLSSVSHGTYLECFLPERDPIFWNLVENRGSIAEGRYPVPSDPGFGLSLDEAFIARYRV</sequence>
<dbReference type="Gene3D" id="3.20.20.120">
    <property type="entry name" value="Enolase-like C-terminal domain"/>
    <property type="match status" value="1"/>
</dbReference>
<evidence type="ECO:0000256" key="2">
    <source>
        <dbReference type="ARBA" id="ARBA00022723"/>
    </source>
</evidence>
<gene>
    <name evidence="5" type="ORF">JF922_21565</name>
</gene>
<dbReference type="RefSeq" id="WP_338204563.1">
    <property type="nucleotide sequence ID" value="NZ_JAEKNR010000216.1"/>
</dbReference>
<dbReference type="CDD" id="cd03316">
    <property type="entry name" value="MR_like"/>
    <property type="match status" value="1"/>
</dbReference>
<evidence type="ECO:0000313" key="5">
    <source>
        <dbReference type="EMBL" id="MBJ7600643.1"/>
    </source>
</evidence>
<dbReference type="SUPFAM" id="SSF54826">
    <property type="entry name" value="Enolase N-terminal domain-like"/>
    <property type="match status" value="1"/>
</dbReference>
<dbReference type="GO" id="GO:0016052">
    <property type="term" value="P:carbohydrate catabolic process"/>
    <property type="evidence" value="ECO:0007669"/>
    <property type="project" value="TreeGrafter"/>
</dbReference>
<dbReference type="Pfam" id="PF13378">
    <property type="entry name" value="MR_MLE_C"/>
    <property type="match status" value="1"/>
</dbReference>
<dbReference type="PANTHER" id="PTHR13794">
    <property type="entry name" value="ENOLASE SUPERFAMILY, MANDELATE RACEMASE"/>
    <property type="match status" value="1"/>
</dbReference>
<organism evidence="5 6">
    <name type="scientific">Candidatus Nephthysia bennettiae</name>
    <dbReference type="NCBI Taxonomy" id="3127016"/>
    <lineage>
        <taxon>Bacteria</taxon>
        <taxon>Bacillati</taxon>
        <taxon>Candidatus Dormiibacterota</taxon>
        <taxon>Candidatus Dormibacteria</taxon>
        <taxon>Candidatus Dormibacterales</taxon>
        <taxon>Candidatus Dormibacteraceae</taxon>
        <taxon>Candidatus Nephthysia</taxon>
    </lineage>
</organism>
<evidence type="ECO:0000256" key="1">
    <source>
        <dbReference type="ARBA" id="ARBA00001946"/>
    </source>
</evidence>
<comment type="cofactor">
    <cofactor evidence="1">
        <name>Mg(2+)</name>
        <dbReference type="ChEBI" id="CHEBI:18420"/>
    </cofactor>
</comment>
<dbReference type="AlphaFoldDB" id="A0A934KCP0"/>
<dbReference type="Gene3D" id="3.30.390.10">
    <property type="entry name" value="Enolase-like, N-terminal domain"/>
    <property type="match status" value="1"/>
</dbReference>
<accession>A0A934KCP0</accession>
<dbReference type="Pfam" id="PF02746">
    <property type="entry name" value="MR_MLE_N"/>
    <property type="match status" value="1"/>
</dbReference>
<dbReference type="InterPro" id="IPR036849">
    <property type="entry name" value="Enolase-like_C_sf"/>
</dbReference>
<evidence type="ECO:0000259" key="4">
    <source>
        <dbReference type="SMART" id="SM00922"/>
    </source>
</evidence>
<dbReference type="InterPro" id="IPR013342">
    <property type="entry name" value="Mandelate_racemase_C"/>
</dbReference>
<dbReference type="InterPro" id="IPR029017">
    <property type="entry name" value="Enolase-like_N"/>
</dbReference>
<dbReference type="GO" id="GO:0016836">
    <property type="term" value="F:hydro-lyase activity"/>
    <property type="evidence" value="ECO:0007669"/>
    <property type="project" value="TreeGrafter"/>
</dbReference>
<keyword evidence="6" id="KW-1185">Reference proteome</keyword>
<dbReference type="InterPro" id="IPR029065">
    <property type="entry name" value="Enolase_C-like"/>
</dbReference>
<dbReference type="Proteomes" id="UP000612893">
    <property type="component" value="Unassembled WGS sequence"/>
</dbReference>
<comment type="caution">
    <text evidence="5">The sequence shown here is derived from an EMBL/GenBank/DDBJ whole genome shotgun (WGS) entry which is preliminary data.</text>
</comment>
<evidence type="ECO:0000256" key="3">
    <source>
        <dbReference type="ARBA" id="ARBA00022842"/>
    </source>
</evidence>
<dbReference type="PANTHER" id="PTHR13794:SF58">
    <property type="entry name" value="MITOCHONDRIAL ENOLASE SUPERFAMILY MEMBER 1"/>
    <property type="match status" value="1"/>
</dbReference>
<proteinExistence type="predicted"/>
<evidence type="ECO:0000313" key="6">
    <source>
        <dbReference type="Proteomes" id="UP000612893"/>
    </source>
</evidence>
<dbReference type="GO" id="GO:0000287">
    <property type="term" value="F:magnesium ion binding"/>
    <property type="evidence" value="ECO:0007669"/>
    <property type="project" value="TreeGrafter"/>
</dbReference>
<dbReference type="SUPFAM" id="SSF51604">
    <property type="entry name" value="Enolase C-terminal domain-like"/>
    <property type="match status" value="1"/>
</dbReference>
<name>A0A934KCP0_9BACT</name>
<dbReference type="EMBL" id="JAEKNR010000216">
    <property type="protein sequence ID" value="MBJ7600643.1"/>
    <property type="molecule type" value="Genomic_DNA"/>
</dbReference>
<dbReference type="SMART" id="SM00922">
    <property type="entry name" value="MR_MLE"/>
    <property type="match status" value="1"/>
</dbReference>
<protein>
    <submittedName>
        <fullName evidence="5">Mandelate racemase/muconate lactonizing enzyme family protein</fullName>
    </submittedName>
</protein>